<organism evidence="1 2">
    <name type="scientific">Mesorhabditis spiculigera</name>
    <dbReference type="NCBI Taxonomy" id="96644"/>
    <lineage>
        <taxon>Eukaryota</taxon>
        <taxon>Metazoa</taxon>
        <taxon>Ecdysozoa</taxon>
        <taxon>Nematoda</taxon>
        <taxon>Chromadorea</taxon>
        <taxon>Rhabditida</taxon>
        <taxon>Rhabditina</taxon>
        <taxon>Rhabditomorpha</taxon>
        <taxon>Rhabditoidea</taxon>
        <taxon>Rhabditidae</taxon>
        <taxon>Mesorhabditinae</taxon>
        <taxon>Mesorhabditis</taxon>
    </lineage>
</organism>
<dbReference type="Gene3D" id="1.20.190.50">
    <property type="match status" value="1"/>
</dbReference>
<comment type="caution">
    <text evidence="1">The sequence shown here is derived from an EMBL/GenBank/DDBJ whole genome shotgun (WGS) entry which is preliminary data.</text>
</comment>
<dbReference type="AlphaFoldDB" id="A0AA36DCP9"/>
<feature type="non-terminal residue" evidence="1">
    <location>
        <position position="1"/>
    </location>
</feature>
<evidence type="ECO:0000313" key="1">
    <source>
        <dbReference type="EMBL" id="CAJ0584291.1"/>
    </source>
</evidence>
<dbReference type="EMBL" id="CATQJA010002691">
    <property type="protein sequence ID" value="CAJ0584291.1"/>
    <property type="molecule type" value="Genomic_DNA"/>
</dbReference>
<protein>
    <submittedName>
        <fullName evidence="1">Uncharacterized protein</fullName>
    </submittedName>
</protein>
<proteinExistence type="predicted"/>
<accession>A0AA36DCP9</accession>
<evidence type="ECO:0000313" key="2">
    <source>
        <dbReference type="Proteomes" id="UP001177023"/>
    </source>
</evidence>
<reference evidence="1" key="1">
    <citation type="submission" date="2023-06" db="EMBL/GenBank/DDBJ databases">
        <authorList>
            <person name="Delattre M."/>
        </authorList>
    </citation>
    <scope>NUCLEOTIDE SEQUENCE</scope>
    <source>
        <strain evidence="1">AF72</strain>
    </source>
</reference>
<dbReference type="Proteomes" id="UP001177023">
    <property type="component" value="Unassembled WGS sequence"/>
</dbReference>
<gene>
    <name evidence="1" type="ORF">MSPICULIGERA_LOCUS22350</name>
</gene>
<name>A0AA36DCP9_9BILA</name>
<sequence length="246" mass="28239">MLLRCEESMKEVLYTTNALVRVLLAHDQESLAAEVLNMAFVAGDGVTLGDRCLHLGFHDELVERDIREHRNHIIYLAGMKKWVDWDLERHRVMQSDAAIRFQKQARNSSSMSAIRLAEVRNQDYELLRETVKLEAIQTEVVRISLDFLQQSGWRDVNEIPVQHAIFQQEEKLRRSDLAAIRGVHYAVVLIELCKAFEFTYDVEAALSLAKLIANDDLKIYQDIAPVVLQDCLKKLQRLAGGKINPE</sequence>
<keyword evidence="2" id="KW-1185">Reference proteome</keyword>